<keyword evidence="4" id="KW-0904">Protein phosphatase</keyword>
<keyword evidence="5" id="KW-0472">Membrane</keyword>
<dbReference type="SMART" id="SM00181">
    <property type="entry name" value="EGF"/>
    <property type="match status" value="5"/>
</dbReference>
<dbReference type="CDD" id="cd00047">
    <property type="entry name" value="PTPc"/>
    <property type="match status" value="1"/>
</dbReference>
<feature type="signal peptide" evidence="6">
    <location>
        <begin position="1"/>
        <end position="19"/>
    </location>
</feature>
<evidence type="ECO:0000259" key="8">
    <source>
        <dbReference type="PROSITE" id="PS50056"/>
    </source>
</evidence>
<dbReference type="SMART" id="SM00194">
    <property type="entry name" value="PTPc"/>
    <property type="match status" value="1"/>
</dbReference>
<dbReference type="Proteomes" id="UP000005408">
    <property type="component" value="Unassembled WGS sequence"/>
</dbReference>
<dbReference type="PROSITE" id="PS00383">
    <property type="entry name" value="TYR_PHOSPHATASE_1"/>
    <property type="match status" value="1"/>
</dbReference>
<dbReference type="SUPFAM" id="SSF52799">
    <property type="entry name" value="(Phosphotyrosine protein) phosphatases II"/>
    <property type="match status" value="2"/>
</dbReference>
<keyword evidence="3" id="KW-0378">Hydrolase</keyword>
<dbReference type="InterPro" id="IPR050348">
    <property type="entry name" value="Protein-Tyr_Phosphatase"/>
</dbReference>
<dbReference type="InterPro" id="IPR016130">
    <property type="entry name" value="Tyr_Pase_AS"/>
</dbReference>
<dbReference type="EnsemblMetazoa" id="G2943.1">
    <property type="protein sequence ID" value="G2943.1:cds"/>
    <property type="gene ID" value="G2943"/>
</dbReference>
<dbReference type="SMART" id="SM00404">
    <property type="entry name" value="PTPc_motif"/>
    <property type="match status" value="2"/>
</dbReference>
<dbReference type="EC" id="3.1.3.48" evidence="2"/>
<dbReference type="InterPro" id="IPR000387">
    <property type="entry name" value="Tyr_Pase_dom"/>
</dbReference>
<dbReference type="InterPro" id="IPR003595">
    <property type="entry name" value="Tyr_Pase_cat"/>
</dbReference>
<keyword evidence="5" id="KW-1133">Transmembrane helix</keyword>
<dbReference type="GO" id="GO:0004725">
    <property type="term" value="F:protein tyrosine phosphatase activity"/>
    <property type="evidence" value="ECO:0007669"/>
    <property type="project" value="UniProtKB-EC"/>
</dbReference>
<dbReference type="Gene3D" id="2.170.300.10">
    <property type="entry name" value="Tie2 ligand-binding domain superfamily"/>
    <property type="match status" value="2"/>
</dbReference>
<feature type="domain" description="Tyrosine-protein phosphatase" evidence="7">
    <location>
        <begin position="1111"/>
        <end position="1357"/>
    </location>
</feature>
<dbReference type="Gene3D" id="3.90.190.10">
    <property type="entry name" value="Protein tyrosine phosphatase superfamily"/>
    <property type="match status" value="2"/>
</dbReference>
<dbReference type="Pfam" id="PF00102">
    <property type="entry name" value="Y_phosphatase"/>
    <property type="match status" value="2"/>
</dbReference>
<dbReference type="FunFam" id="3.90.190.10:FF:000062">
    <property type="entry name" value="Receptor-type tyrosine-protein phosphatase kappa"/>
    <property type="match status" value="1"/>
</dbReference>
<evidence type="ECO:0000256" key="1">
    <source>
        <dbReference type="ARBA" id="ARBA00009580"/>
    </source>
</evidence>
<evidence type="ECO:0000256" key="5">
    <source>
        <dbReference type="SAM" id="Phobius"/>
    </source>
</evidence>
<dbReference type="GeneID" id="105327867"/>
<evidence type="ECO:0000256" key="4">
    <source>
        <dbReference type="ARBA" id="ARBA00022912"/>
    </source>
</evidence>
<keyword evidence="10" id="KW-1185">Reference proteome</keyword>
<reference evidence="9" key="1">
    <citation type="submission" date="2022-08" db="UniProtKB">
        <authorList>
            <consortium name="EnsemblMetazoa"/>
        </authorList>
    </citation>
    <scope>IDENTIFICATION</scope>
    <source>
        <strain evidence="9">05x7-T-G4-1.051#20</strain>
    </source>
</reference>
<dbReference type="PROSITE" id="PS50056">
    <property type="entry name" value="TYR_PHOSPHATASE_2"/>
    <property type="match status" value="1"/>
</dbReference>
<dbReference type="PANTHER" id="PTHR19134:SF562">
    <property type="entry name" value="PROTEIN-TYROSINE-PHOSPHATASE"/>
    <property type="match status" value="1"/>
</dbReference>
<dbReference type="PROSITE" id="PS50055">
    <property type="entry name" value="TYR_PHOSPHATASE_PTP"/>
    <property type="match status" value="2"/>
</dbReference>
<feature type="domain" description="Tyrosine specific protein phosphatases" evidence="8">
    <location>
        <begin position="1005"/>
        <end position="1076"/>
    </location>
</feature>
<dbReference type="PANTHER" id="PTHR19134">
    <property type="entry name" value="RECEPTOR-TYPE TYROSINE-PROTEIN PHOSPHATASE"/>
    <property type="match status" value="1"/>
</dbReference>
<proteinExistence type="inferred from homology"/>
<dbReference type="RefSeq" id="XP_034314944.2">
    <property type="nucleotide sequence ID" value="XM_034459053.2"/>
</dbReference>
<sequence length="1372" mass="149557">MAATERVLLLALVFRNIFAYDNLALNRPSSFEPFQTAAPGNDGNPSTCITMSPTATSVARFVVEFASSRTIQEVNVTFPSGGTGMEGFFISISNSSELDSGYICYRSKLNVIPPSSNTYPCVGTGNYLTVYNRQRDGPIDFDICEVAVTGCSYQRFGYECSQTCSCPGECHFETGECITPISVCNITGRWGENCNEVCGFCKDGAACDMSTGSCPAGCSAGYRTSKCTVECIGGTFGEDCQKSCGQCKNSRCNPVTGECDNTGCNTGYIGASCFNSNTFYNNQNGATSLAWQGNVATGSINYNGQILTDERLSSCVYQAAAFTNTIGSSSVQVTLTKERMIRELVLSHYPEGVTGPTLSNMAGFKILISNGVTVKDCFNWTSSDVPKQLQTVTCVGLAKVITIINTRSIGTTYPSAWGLNPGLAFCEIAAIGCPEGKFGTYCEKDCICPLCDYVTGACNNIDQNCQMGMYGVNCVEKCGNCKNNETCDIVNGTCPNGCAAGYNGTVCKDACLSGYYGENCVGECSKFCRNNSACEPISGNCPTGCSDGYLGANCSQICESGTYGMDCMNNCSRDCRGQACNHISGTCTSCNVGYRGQFCTDACENGTYGQDCTNQCSNCRNNLCNHRNGTCFQCVVGYQGENCSDVCSPGTYGQDCAQLCACANNQTCNHITGQCPVIVTNGTITEPQAASASLSTDDLAMLICLVLGVITLIIAVIFIIIAARANKRFKQEAEEDSEEKQNINKHSDEVVPLSGNGHVPSSHNEHLVQVQGPFPSAPKPTPPVTDDGGLYFGVDDLPAKTEDYYNSSVLSSGVSVPDLKERIKNGQKMIEDEFKELQKGAVHPCTIANKVGNKPKNRYLTVLPYDHSIVQLTPLSGKPDTNYINGSYIDSTLEDKAYIATQGPMTSTIGDFWRMVWQTCCGKIVMLTNLKEKNKIKCAQYWPNKGSTLEFGLYKISVQAEKTHITYVQRALRLEDMTTSECRTIHHFHYTAWPDHGTPDHVRLVAFHHLVSSEESDFIGPMVVHCSAGIGRTGTFIALDSLLKQAKLTNQVQVFNFVKHMRKDRMNMIQTADQYMYVYHTIYEALNMKNSTIKRKDFPKEHFKLEDPSFKAEKRTVAEFRTLQEMRGVFTADNLNPKPKRKGRKSQDNTIVETLQTIKVLPYGDSRGFLLVQSLMPTMDTDLWNLVMTSESAVVVSVDKQSSDILGSFLPTSGEIRVTNGMAVSITSSAINENVNASCSAVDITNKNTEQSDEMTVIRACIDGKNPKMTATEMANLAILIEHTEKSSSLVGPTIVLSSDGISSPGLLCVVSYAIQDAIKEKTVNLFQTVRQFHIRHPEFIATKEDYDFCYHSVYEFLLTDNDYANVDNDQE</sequence>
<dbReference type="InterPro" id="IPR000242">
    <property type="entry name" value="PTP_cat"/>
</dbReference>
<dbReference type="InterPro" id="IPR000742">
    <property type="entry name" value="EGF"/>
</dbReference>
<evidence type="ECO:0000313" key="10">
    <source>
        <dbReference type="Proteomes" id="UP000005408"/>
    </source>
</evidence>
<keyword evidence="5" id="KW-0812">Transmembrane</keyword>
<dbReference type="PRINTS" id="PR00700">
    <property type="entry name" value="PRTYPHPHTASE"/>
</dbReference>
<evidence type="ECO:0000256" key="6">
    <source>
        <dbReference type="SAM" id="SignalP"/>
    </source>
</evidence>
<keyword evidence="6" id="KW-0732">Signal</keyword>
<protein>
    <recommendedName>
        <fullName evidence="2">protein-tyrosine-phosphatase</fullName>
        <ecNumber evidence="2">3.1.3.48</ecNumber>
    </recommendedName>
</protein>
<comment type="similarity">
    <text evidence="1">Belongs to the protein-tyrosine phosphatase family.</text>
</comment>
<dbReference type="InterPro" id="IPR029021">
    <property type="entry name" value="Prot-tyrosine_phosphatase-like"/>
</dbReference>
<organism evidence="9 10">
    <name type="scientific">Magallana gigas</name>
    <name type="common">Pacific oyster</name>
    <name type="synonym">Crassostrea gigas</name>
    <dbReference type="NCBI Taxonomy" id="29159"/>
    <lineage>
        <taxon>Eukaryota</taxon>
        <taxon>Metazoa</taxon>
        <taxon>Spiralia</taxon>
        <taxon>Lophotrochozoa</taxon>
        <taxon>Mollusca</taxon>
        <taxon>Bivalvia</taxon>
        <taxon>Autobranchia</taxon>
        <taxon>Pteriomorphia</taxon>
        <taxon>Ostreida</taxon>
        <taxon>Ostreoidea</taxon>
        <taxon>Ostreidae</taxon>
        <taxon>Magallana</taxon>
    </lineage>
</organism>
<name>A0A8W8LS30_MAGGI</name>
<evidence type="ECO:0000256" key="3">
    <source>
        <dbReference type="ARBA" id="ARBA00022801"/>
    </source>
</evidence>
<accession>A0A8W8LS30</accession>
<feature type="domain" description="Tyrosine-protein phosphatase" evidence="7">
    <location>
        <begin position="830"/>
        <end position="1085"/>
    </location>
</feature>
<evidence type="ECO:0000259" key="7">
    <source>
        <dbReference type="PROSITE" id="PS50055"/>
    </source>
</evidence>
<evidence type="ECO:0000313" key="9">
    <source>
        <dbReference type="EnsemblMetazoa" id="G2943.1:cds"/>
    </source>
</evidence>
<dbReference type="KEGG" id="crg:105327867"/>
<feature type="chain" id="PRO_5036488780" description="protein-tyrosine-phosphatase" evidence="6">
    <location>
        <begin position="20"/>
        <end position="1372"/>
    </location>
</feature>
<evidence type="ECO:0000256" key="2">
    <source>
        <dbReference type="ARBA" id="ARBA00013064"/>
    </source>
</evidence>
<feature type="transmembrane region" description="Helical" evidence="5">
    <location>
        <begin position="699"/>
        <end position="723"/>
    </location>
</feature>